<evidence type="ECO:0000313" key="2">
    <source>
        <dbReference type="Proteomes" id="UP001237642"/>
    </source>
</evidence>
<sequence>MFFVNVGPIFYFMGGLISYSAHFLSLDSYIDTKDLLALYPSHVYAFDSTTSKLLDSSSTYWIPSMILGKPENPLILLSRDQIYVLSSVDGPQNMTYFETFNKCPQKWEELSFLYSNFFSKSKNAQSSFVLQDSIVVTYFTELSDFYVLHYDTFYGLGCRTNLPSGYLKESSPYVHNSLFPRK</sequence>
<proteinExistence type="predicted"/>
<comment type="caution">
    <text evidence="1">The sequence shown here is derived from an EMBL/GenBank/DDBJ whole genome shotgun (WGS) entry which is preliminary data.</text>
</comment>
<keyword evidence="2" id="KW-1185">Reference proteome</keyword>
<organism evidence="1 2">
    <name type="scientific">Heracleum sosnowskyi</name>
    <dbReference type="NCBI Taxonomy" id="360622"/>
    <lineage>
        <taxon>Eukaryota</taxon>
        <taxon>Viridiplantae</taxon>
        <taxon>Streptophyta</taxon>
        <taxon>Embryophyta</taxon>
        <taxon>Tracheophyta</taxon>
        <taxon>Spermatophyta</taxon>
        <taxon>Magnoliopsida</taxon>
        <taxon>eudicotyledons</taxon>
        <taxon>Gunneridae</taxon>
        <taxon>Pentapetalae</taxon>
        <taxon>asterids</taxon>
        <taxon>campanulids</taxon>
        <taxon>Apiales</taxon>
        <taxon>Apiaceae</taxon>
        <taxon>Apioideae</taxon>
        <taxon>apioid superclade</taxon>
        <taxon>Tordylieae</taxon>
        <taxon>Tordyliinae</taxon>
        <taxon>Heracleum</taxon>
    </lineage>
</organism>
<protein>
    <submittedName>
        <fullName evidence="1">Uncharacterized protein</fullName>
    </submittedName>
</protein>
<evidence type="ECO:0000313" key="1">
    <source>
        <dbReference type="EMBL" id="KAK1392332.1"/>
    </source>
</evidence>
<gene>
    <name evidence="1" type="ORF">POM88_011388</name>
</gene>
<accession>A0AAD8IUE5</accession>
<dbReference type="Proteomes" id="UP001237642">
    <property type="component" value="Unassembled WGS sequence"/>
</dbReference>
<reference evidence="1" key="1">
    <citation type="submission" date="2023-02" db="EMBL/GenBank/DDBJ databases">
        <title>Genome of toxic invasive species Heracleum sosnowskyi carries increased number of genes despite the absence of recent whole-genome duplications.</title>
        <authorList>
            <person name="Schelkunov M."/>
            <person name="Shtratnikova V."/>
            <person name="Makarenko M."/>
            <person name="Klepikova A."/>
            <person name="Omelchenko D."/>
            <person name="Novikova G."/>
            <person name="Obukhova E."/>
            <person name="Bogdanov V."/>
            <person name="Penin A."/>
            <person name="Logacheva M."/>
        </authorList>
    </citation>
    <scope>NUCLEOTIDE SEQUENCE</scope>
    <source>
        <strain evidence="1">Hsosn_3</strain>
        <tissue evidence="1">Leaf</tissue>
    </source>
</reference>
<reference evidence="1" key="2">
    <citation type="submission" date="2023-05" db="EMBL/GenBank/DDBJ databases">
        <authorList>
            <person name="Schelkunov M.I."/>
        </authorList>
    </citation>
    <scope>NUCLEOTIDE SEQUENCE</scope>
    <source>
        <strain evidence="1">Hsosn_3</strain>
        <tissue evidence="1">Leaf</tissue>
    </source>
</reference>
<dbReference type="AlphaFoldDB" id="A0AAD8IUE5"/>
<name>A0AAD8IUE5_9APIA</name>
<dbReference type="EMBL" id="JAUIZM010000003">
    <property type="protein sequence ID" value="KAK1392332.1"/>
    <property type="molecule type" value="Genomic_DNA"/>
</dbReference>